<dbReference type="AlphaFoldDB" id="A0A218U7F3"/>
<keyword evidence="1" id="KW-0433">Leucine-rich repeat</keyword>
<keyword evidence="2" id="KW-0677">Repeat</keyword>
<gene>
    <name evidence="3" type="primary">PPP1R37</name>
    <name evidence="3" type="ORF">RLOC_00012113</name>
</gene>
<protein>
    <submittedName>
        <fullName evidence="3">Protein phosphatase 1 regulatory subunit 37</fullName>
    </submittedName>
</protein>
<dbReference type="InterPro" id="IPR051279">
    <property type="entry name" value="PP1-Reg/Actin-Interact_Protein"/>
</dbReference>
<reference evidence="3 4" key="1">
    <citation type="submission" date="2017-05" db="EMBL/GenBank/DDBJ databases">
        <title>Genome of assembly of the Bengalese finch, Lonchura striata domestica.</title>
        <authorList>
            <person name="Colquitt B.M."/>
            <person name="Brainard M.S."/>
        </authorList>
    </citation>
    <scope>NUCLEOTIDE SEQUENCE [LARGE SCALE GENOMIC DNA]</scope>
    <source>
        <strain evidence="3">White83orange57</strain>
    </source>
</reference>
<evidence type="ECO:0000256" key="2">
    <source>
        <dbReference type="ARBA" id="ARBA00022737"/>
    </source>
</evidence>
<comment type="caution">
    <text evidence="3">The sequence shown here is derived from an EMBL/GenBank/DDBJ whole genome shotgun (WGS) entry which is preliminary data.</text>
</comment>
<sequence length="129" mass="14290">MEEIFKRLQFKLLDLEHTGLDEDGAAALFDMIEYYESATHLNIGSNKHLGARGWQAAAHMMRKTSCLQSLDARNTPLLEPSAPLVARALRISSSLAVLHLENTALSGRPLMLLATALKMNVSLRELYLA</sequence>
<accession>A0A218U7F3</accession>
<evidence type="ECO:0000313" key="3">
    <source>
        <dbReference type="EMBL" id="OWK49649.1"/>
    </source>
</evidence>
<proteinExistence type="predicted"/>
<dbReference type="InterPro" id="IPR032675">
    <property type="entry name" value="LRR_dom_sf"/>
</dbReference>
<dbReference type="PANTHER" id="PTHR24112">
    <property type="entry name" value="LEUCINE-RICH REPEAT, ISOFORM F-RELATED"/>
    <property type="match status" value="1"/>
</dbReference>
<dbReference type="Gene3D" id="3.80.10.10">
    <property type="entry name" value="Ribonuclease Inhibitor"/>
    <property type="match status" value="1"/>
</dbReference>
<dbReference type="SUPFAM" id="SSF52047">
    <property type="entry name" value="RNI-like"/>
    <property type="match status" value="1"/>
</dbReference>
<feature type="non-terminal residue" evidence="3">
    <location>
        <position position="129"/>
    </location>
</feature>
<organism evidence="3 4">
    <name type="scientific">Lonchura striata</name>
    <name type="common">white-rumped munia</name>
    <dbReference type="NCBI Taxonomy" id="40157"/>
    <lineage>
        <taxon>Eukaryota</taxon>
        <taxon>Metazoa</taxon>
        <taxon>Chordata</taxon>
        <taxon>Craniata</taxon>
        <taxon>Vertebrata</taxon>
        <taxon>Euteleostomi</taxon>
        <taxon>Archelosauria</taxon>
        <taxon>Archosauria</taxon>
        <taxon>Dinosauria</taxon>
        <taxon>Saurischia</taxon>
        <taxon>Theropoda</taxon>
        <taxon>Coelurosauria</taxon>
        <taxon>Aves</taxon>
        <taxon>Neognathae</taxon>
        <taxon>Neoaves</taxon>
        <taxon>Telluraves</taxon>
        <taxon>Australaves</taxon>
        <taxon>Passeriformes</taxon>
        <taxon>Passeroidea</taxon>
        <taxon>Estrildidae</taxon>
        <taxon>Estrildinae</taxon>
        <taxon>Lonchura</taxon>
    </lineage>
</organism>
<dbReference type="PANTHER" id="PTHR24112:SF9">
    <property type="entry name" value="PROTEIN PHOSPHATASE 1 REGULATORY SUBUNIT 37"/>
    <property type="match status" value="1"/>
</dbReference>
<evidence type="ECO:0000256" key="1">
    <source>
        <dbReference type="ARBA" id="ARBA00022614"/>
    </source>
</evidence>
<keyword evidence="4" id="KW-1185">Reference proteome</keyword>
<name>A0A218U7F3_9PASE</name>
<dbReference type="EMBL" id="MUZQ01000780">
    <property type="protein sequence ID" value="OWK49649.1"/>
    <property type="molecule type" value="Genomic_DNA"/>
</dbReference>
<dbReference type="Proteomes" id="UP000197619">
    <property type="component" value="Unassembled WGS sequence"/>
</dbReference>
<evidence type="ECO:0000313" key="4">
    <source>
        <dbReference type="Proteomes" id="UP000197619"/>
    </source>
</evidence>